<feature type="transmembrane region" description="Helical" evidence="2">
    <location>
        <begin position="159"/>
        <end position="177"/>
    </location>
</feature>
<proteinExistence type="predicted"/>
<dbReference type="Proteomes" id="UP000006671">
    <property type="component" value="Unassembled WGS sequence"/>
</dbReference>
<feature type="region of interest" description="Disordered" evidence="1">
    <location>
        <begin position="18"/>
        <end position="52"/>
    </location>
</feature>
<keyword evidence="2" id="KW-1133">Transmembrane helix</keyword>
<evidence type="ECO:0000313" key="4">
    <source>
        <dbReference type="Proteomes" id="UP000006671"/>
    </source>
</evidence>
<evidence type="ECO:0008006" key="5">
    <source>
        <dbReference type="Google" id="ProtNLM"/>
    </source>
</evidence>
<name>D2W0P4_NAEGR</name>
<evidence type="ECO:0000256" key="2">
    <source>
        <dbReference type="SAM" id="Phobius"/>
    </source>
</evidence>
<sequence length="316" mass="35192">MISNFKLRPLRVYQQEQERMENRQVSSHAPQNSSSSSSRLQLPSNVPSLTNSPQVNSISTVIIPSNNHQTLVSNNSSTNQANENPIQVVYSETNQQQFDDSQGLLGSFDISSDSTSGKNGQSNIKSFVKAALLIFHIICQIVMSGMIGISFILYDWKTMIIFTPKIVIGFLIILAVYKKKNGFLHFLLGSILLDLIYTTILVGLRFYVTARPGQVTFLTQESNNAFTELSKNPIELAPNHVLVHTPEWTHSSVEWIKAATPIPESPNEHTDMQGTSAATEAQRKKLPGLWFQFGIQIMGGFIVLLTIIWTLIVGQQ</sequence>
<gene>
    <name evidence="3" type="ORF">NAEGRDRAFT_81946</name>
</gene>
<evidence type="ECO:0000256" key="1">
    <source>
        <dbReference type="SAM" id="MobiDB-lite"/>
    </source>
</evidence>
<dbReference type="AlphaFoldDB" id="D2W0P4"/>
<accession>D2W0P4</accession>
<evidence type="ECO:0000313" key="3">
    <source>
        <dbReference type="EMBL" id="EFC37326.1"/>
    </source>
</evidence>
<dbReference type="RefSeq" id="XP_002670070.1">
    <property type="nucleotide sequence ID" value="XM_002670024.1"/>
</dbReference>
<feature type="transmembrane region" description="Helical" evidence="2">
    <location>
        <begin position="184"/>
        <end position="208"/>
    </location>
</feature>
<dbReference type="InParanoid" id="D2W0P4"/>
<keyword evidence="4" id="KW-1185">Reference proteome</keyword>
<dbReference type="OrthoDB" id="10557725at2759"/>
<dbReference type="GeneID" id="8853717"/>
<feature type="transmembrane region" description="Helical" evidence="2">
    <location>
        <begin position="289"/>
        <end position="312"/>
    </location>
</feature>
<keyword evidence="2" id="KW-0812">Transmembrane</keyword>
<feature type="transmembrane region" description="Helical" evidence="2">
    <location>
        <begin position="130"/>
        <end position="153"/>
    </location>
</feature>
<reference evidence="3 4" key="1">
    <citation type="journal article" date="2010" name="Cell">
        <title>The genome of Naegleria gruberi illuminates early eukaryotic versatility.</title>
        <authorList>
            <person name="Fritz-Laylin L.K."/>
            <person name="Prochnik S.E."/>
            <person name="Ginger M.L."/>
            <person name="Dacks J.B."/>
            <person name="Carpenter M.L."/>
            <person name="Field M.C."/>
            <person name="Kuo A."/>
            <person name="Paredez A."/>
            <person name="Chapman J."/>
            <person name="Pham J."/>
            <person name="Shu S."/>
            <person name="Neupane R."/>
            <person name="Cipriano M."/>
            <person name="Mancuso J."/>
            <person name="Tu H."/>
            <person name="Salamov A."/>
            <person name="Lindquist E."/>
            <person name="Shapiro H."/>
            <person name="Lucas S."/>
            <person name="Grigoriev I.V."/>
            <person name="Cande W.Z."/>
            <person name="Fulton C."/>
            <person name="Rokhsar D.S."/>
            <person name="Dawson S.C."/>
        </authorList>
    </citation>
    <scope>NUCLEOTIDE SEQUENCE [LARGE SCALE GENOMIC DNA]</scope>
    <source>
        <strain evidence="3 4">NEG-M</strain>
    </source>
</reference>
<organism evidence="4">
    <name type="scientific">Naegleria gruberi</name>
    <name type="common">Amoeba</name>
    <dbReference type="NCBI Taxonomy" id="5762"/>
    <lineage>
        <taxon>Eukaryota</taxon>
        <taxon>Discoba</taxon>
        <taxon>Heterolobosea</taxon>
        <taxon>Tetramitia</taxon>
        <taxon>Eutetramitia</taxon>
        <taxon>Vahlkampfiidae</taxon>
        <taxon>Naegleria</taxon>
    </lineage>
</organism>
<feature type="compositionally biased region" description="Low complexity" evidence="1">
    <location>
        <begin position="26"/>
        <end position="45"/>
    </location>
</feature>
<dbReference type="EMBL" id="GG738919">
    <property type="protein sequence ID" value="EFC37326.1"/>
    <property type="molecule type" value="Genomic_DNA"/>
</dbReference>
<keyword evidence="2" id="KW-0472">Membrane</keyword>
<dbReference type="VEuPathDB" id="AmoebaDB:NAEGRDRAFT_81946"/>
<protein>
    <recommendedName>
        <fullName evidence="5">Transmembrane protein</fullName>
    </recommendedName>
</protein>
<dbReference type="KEGG" id="ngr:NAEGRDRAFT_81946"/>